<sequence>MYRIFQYGFVMAFTGLCMMFLVHLVDGYSTVELGNSLISQILLIPRFFLIFGILLLVLSFIIWFRNWAKSKAEKIS</sequence>
<dbReference type="EMBL" id="CP003056">
    <property type="protein sequence ID" value="AEP01067.1"/>
    <property type="molecule type" value="Genomic_DNA"/>
</dbReference>
<dbReference type="AlphaFoldDB" id="G2TK66"/>
<reference evidence="2 3" key="1">
    <citation type="journal article" date="2011" name="Stand. Genomic Sci.">
        <title>Complete Genome Sequence of a thermotolerant sporogenic lactic acid bacterium, Bacillus coagulans strain 36D1.</title>
        <authorList>
            <person name="Rhee M.S."/>
            <person name="Moritz B.E."/>
            <person name="Xie G."/>
            <person name="Glavina Del Rio T."/>
            <person name="Dalin E."/>
            <person name="Tice H."/>
            <person name="Bruce D."/>
            <person name="Goodwin L."/>
            <person name="Chertkov O."/>
            <person name="Brettin T."/>
            <person name="Han C."/>
            <person name="Detter C."/>
            <person name="Pitluck S."/>
            <person name="Land M.L."/>
            <person name="Patel M."/>
            <person name="Ou M."/>
            <person name="Harbrucker R."/>
            <person name="Ingram L.O."/>
            <person name="Shanmugam K.T."/>
        </authorList>
    </citation>
    <scope>NUCLEOTIDE SEQUENCE [LARGE SCALE GENOMIC DNA]</scope>
    <source>
        <strain evidence="2 3">36D1</strain>
    </source>
</reference>
<evidence type="ECO:0000313" key="2">
    <source>
        <dbReference type="EMBL" id="AEP01067.1"/>
    </source>
</evidence>
<evidence type="ECO:0000256" key="1">
    <source>
        <dbReference type="SAM" id="Phobius"/>
    </source>
</evidence>
<dbReference type="Proteomes" id="UP000009283">
    <property type="component" value="Chromosome"/>
</dbReference>
<proteinExistence type="predicted"/>
<keyword evidence="1" id="KW-0472">Membrane</keyword>
<organism evidence="2 3">
    <name type="scientific">Heyndrickxia coagulans 36D1</name>
    <dbReference type="NCBI Taxonomy" id="345219"/>
    <lineage>
        <taxon>Bacteria</taxon>
        <taxon>Bacillati</taxon>
        <taxon>Bacillota</taxon>
        <taxon>Bacilli</taxon>
        <taxon>Bacillales</taxon>
        <taxon>Bacillaceae</taxon>
        <taxon>Heyndrickxia</taxon>
    </lineage>
</organism>
<feature type="transmembrane region" description="Helical" evidence="1">
    <location>
        <begin position="37"/>
        <end position="64"/>
    </location>
</feature>
<feature type="transmembrane region" description="Helical" evidence="1">
    <location>
        <begin position="7"/>
        <end position="25"/>
    </location>
</feature>
<protein>
    <recommendedName>
        <fullName evidence="4">DUF3955 domain-containing protein</fullName>
    </recommendedName>
</protein>
<name>G2TK66_HEYCO</name>
<gene>
    <name evidence="2" type="ORF">Bcoa_1880</name>
</gene>
<keyword evidence="1" id="KW-0812">Transmembrane</keyword>
<evidence type="ECO:0008006" key="4">
    <source>
        <dbReference type="Google" id="ProtNLM"/>
    </source>
</evidence>
<accession>G2TK66</accession>
<dbReference type="HOGENOM" id="CLU_198774_0_0_9"/>
<dbReference type="KEGG" id="bag:Bcoa_1880"/>
<evidence type="ECO:0000313" key="3">
    <source>
        <dbReference type="Proteomes" id="UP000009283"/>
    </source>
</evidence>
<keyword evidence="1" id="KW-1133">Transmembrane helix</keyword>